<feature type="transmembrane region" description="Helical" evidence="1">
    <location>
        <begin position="63"/>
        <end position="81"/>
    </location>
</feature>
<dbReference type="OrthoDB" id="3789824at2759"/>
<feature type="transmembrane region" description="Helical" evidence="1">
    <location>
        <begin position="284"/>
        <end position="306"/>
    </location>
</feature>
<gene>
    <name evidence="2" type="ORF">BDV25DRAFT_102336</name>
</gene>
<reference evidence="2 3" key="1">
    <citation type="submission" date="2019-04" db="EMBL/GenBank/DDBJ databases">
        <title>Friends and foes A comparative genomics study of 23 Aspergillus species from section Flavi.</title>
        <authorList>
            <consortium name="DOE Joint Genome Institute"/>
            <person name="Kjaerbolling I."/>
            <person name="Vesth T."/>
            <person name="Frisvad J.C."/>
            <person name="Nybo J.L."/>
            <person name="Theobald S."/>
            <person name="Kildgaard S."/>
            <person name="Isbrandt T."/>
            <person name="Kuo A."/>
            <person name="Sato A."/>
            <person name="Lyhne E.K."/>
            <person name="Kogle M.E."/>
            <person name="Wiebenga A."/>
            <person name="Kun R.S."/>
            <person name="Lubbers R.J."/>
            <person name="Makela M.R."/>
            <person name="Barry K."/>
            <person name="Chovatia M."/>
            <person name="Clum A."/>
            <person name="Daum C."/>
            <person name="Haridas S."/>
            <person name="He G."/>
            <person name="LaButti K."/>
            <person name="Lipzen A."/>
            <person name="Mondo S."/>
            <person name="Riley R."/>
            <person name="Salamov A."/>
            <person name="Simmons B.A."/>
            <person name="Magnuson J.K."/>
            <person name="Henrissat B."/>
            <person name="Mortensen U.H."/>
            <person name="Larsen T.O."/>
            <person name="Devries R.P."/>
            <person name="Grigoriev I.V."/>
            <person name="Machida M."/>
            <person name="Baker S.E."/>
            <person name="Andersen M.R."/>
        </authorList>
    </citation>
    <scope>NUCLEOTIDE SEQUENCE [LARGE SCALE GENOMIC DNA]</scope>
    <source>
        <strain evidence="2 3">IBT 18842</strain>
    </source>
</reference>
<dbReference type="AlphaFoldDB" id="A0A5N6TXM1"/>
<dbReference type="Proteomes" id="UP000325780">
    <property type="component" value="Unassembled WGS sequence"/>
</dbReference>
<accession>A0A5N6TXM1</accession>
<feature type="transmembrane region" description="Helical" evidence="1">
    <location>
        <begin position="6"/>
        <end position="27"/>
    </location>
</feature>
<keyword evidence="1" id="KW-0812">Transmembrane</keyword>
<name>A0A5N6TXM1_ASPAV</name>
<protein>
    <submittedName>
        <fullName evidence="2">Uncharacterized protein</fullName>
    </submittedName>
</protein>
<keyword evidence="1" id="KW-1133">Transmembrane helix</keyword>
<keyword evidence="1" id="KW-0472">Membrane</keyword>
<sequence length="382" mass="43980">MSFMMQVCFVVYIYLAFRTLRLIRWCIRRGKRRRDKDSITPEFGHHHFSILKSMMVEFQESQCFFMLSFQCAVLIALAAGPQVFEATSLRQLMSNMNMAKTVAYMGIIPITYGLWILDKVQLHSWYISLWSTVTVVVSTVTFHMCHLEPSVDNLQGISTADRLDKCGYHPPPIVYCSGDIFGYGSPSSPLGLDQSDFLNNVCLAIYGLLVFKRLTPYPKKLLNQKTWFQHVYRCVHPLLVSKPFRFFANTLTVLVEIFLLACNLWFLLLVLVRCIPMINLDSWSFGQIIAVSIWAPIVSKYLYWVLFGTESYSAIRFPSPYKIIRVKSSEEDPDKDRLFIHLASTEDLSMRSKKKVTVTDVELTPVSETKNPFVSKHAQLPM</sequence>
<feature type="transmembrane region" description="Helical" evidence="1">
    <location>
        <begin position="124"/>
        <end position="144"/>
    </location>
</feature>
<evidence type="ECO:0000313" key="2">
    <source>
        <dbReference type="EMBL" id="KAE8150994.1"/>
    </source>
</evidence>
<keyword evidence="3" id="KW-1185">Reference proteome</keyword>
<organism evidence="2 3">
    <name type="scientific">Aspergillus avenaceus</name>
    <dbReference type="NCBI Taxonomy" id="36643"/>
    <lineage>
        <taxon>Eukaryota</taxon>
        <taxon>Fungi</taxon>
        <taxon>Dikarya</taxon>
        <taxon>Ascomycota</taxon>
        <taxon>Pezizomycotina</taxon>
        <taxon>Eurotiomycetes</taxon>
        <taxon>Eurotiomycetidae</taxon>
        <taxon>Eurotiales</taxon>
        <taxon>Aspergillaceae</taxon>
        <taxon>Aspergillus</taxon>
        <taxon>Aspergillus subgen. Circumdati</taxon>
    </lineage>
</organism>
<evidence type="ECO:0000256" key="1">
    <source>
        <dbReference type="SAM" id="Phobius"/>
    </source>
</evidence>
<feature type="transmembrane region" description="Helical" evidence="1">
    <location>
        <begin position="246"/>
        <end position="272"/>
    </location>
</feature>
<evidence type="ECO:0000313" key="3">
    <source>
        <dbReference type="Proteomes" id="UP000325780"/>
    </source>
</evidence>
<feature type="transmembrane region" description="Helical" evidence="1">
    <location>
        <begin position="101"/>
        <end position="117"/>
    </location>
</feature>
<proteinExistence type="predicted"/>
<dbReference type="EMBL" id="ML742081">
    <property type="protein sequence ID" value="KAE8150994.1"/>
    <property type="molecule type" value="Genomic_DNA"/>
</dbReference>